<dbReference type="KEGG" id="lyj:FKV23_09465"/>
<name>A0A514BSD7_9GAMM</name>
<evidence type="ECO:0000313" key="3">
    <source>
        <dbReference type="Proteomes" id="UP000317199"/>
    </source>
</evidence>
<protein>
    <submittedName>
        <fullName evidence="2">Uncharacterized protein</fullName>
    </submittedName>
</protein>
<keyword evidence="1" id="KW-1133">Transmembrane helix</keyword>
<reference evidence="2 3" key="1">
    <citation type="submission" date="2019-06" db="EMBL/GenBank/DDBJ databases">
        <title>Lysobacter alkalisoli sp. nov. isolated from saline-alkali soil.</title>
        <authorList>
            <person name="Sun J.-Q."/>
            <person name="Xu L."/>
        </authorList>
    </citation>
    <scope>NUCLEOTIDE SEQUENCE [LARGE SCALE GENOMIC DNA]</scope>
    <source>
        <strain evidence="2 3">SJ-36</strain>
    </source>
</reference>
<organism evidence="2 3">
    <name type="scientific">Marilutibacter alkalisoli</name>
    <dbReference type="NCBI Taxonomy" id="2591633"/>
    <lineage>
        <taxon>Bacteria</taxon>
        <taxon>Pseudomonadati</taxon>
        <taxon>Pseudomonadota</taxon>
        <taxon>Gammaproteobacteria</taxon>
        <taxon>Lysobacterales</taxon>
        <taxon>Lysobacteraceae</taxon>
        <taxon>Marilutibacter</taxon>
    </lineage>
</organism>
<evidence type="ECO:0000313" key="2">
    <source>
        <dbReference type="EMBL" id="QDH70290.1"/>
    </source>
</evidence>
<keyword evidence="1" id="KW-0472">Membrane</keyword>
<keyword evidence="1" id="KW-0812">Transmembrane</keyword>
<gene>
    <name evidence="2" type="ORF">FKV23_09465</name>
</gene>
<feature type="transmembrane region" description="Helical" evidence="1">
    <location>
        <begin position="75"/>
        <end position="96"/>
    </location>
</feature>
<feature type="transmembrane region" description="Helical" evidence="1">
    <location>
        <begin position="48"/>
        <end position="66"/>
    </location>
</feature>
<proteinExistence type="predicted"/>
<dbReference type="Proteomes" id="UP000317199">
    <property type="component" value="Chromosome"/>
</dbReference>
<keyword evidence="3" id="KW-1185">Reference proteome</keyword>
<feature type="transmembrane region" description="Helical" evidence="1">
    <location>
        <begin position="102"/>
        <end position="125"/>
    </location>
</feature>
<dbReference type="RefSeq" id="WP_141623625.1">
    <property type="nucleotide sequence ID" value="NZ_CP041242.1"/>
</dbReference>
<dbReference type="OrthoDB" id="6059297at2"/>
<evidence type="ECO:0000256" key="1">
    <source>
        <dbReference type="SAM" id="Phobius"/>
    </source>
</evidence>
<accession>A0A514BSD7</accession>
<sequence length="139" mass="14737">MSMQHRFANPGFLPRLLRVDGLATGATALLLIAGADMLAPLLALPAGLLRIAGLICVPFVAWVLLLSRHARVPRLAMVAVVAINFAWVAASAWVAFGPVWQPTGFGIVFVCAQALVVLVFAELGWMGLHATRQGRTALA</sequence>
<dbReference type="EMBL" id="CP041242">
    <property type="protein sequence ID" value="QDH70290.1"/>
    <property type="molecule type" value="Genomic_DNA"/>
</dbReference>
<dbReference type="AlphaFoldDB" id="A0A514BSD7"/>
<feature type="transmembrane region" description="Helical" evidence="1">
    <location>
        <begin position="21"/>
        <end position="42"/>
    </location>
</feature>